<name>A0A7S1ER15_9RHOD</name>
<feature type="coiled-coil region" evidence="5">
    <location>
        <begin position="700"/>
        <end position="727"/>
    </location>
</feature>
<dbReference type="GO" id="GO:0008270">
    <property type="term" value="F:zinc ion binding"/>
    <property type="evidence" value="ECO:0007669"/>
    <property type="project" value="UniProtKB-KW"/>
</dbReference>
<dbReference type="CDD" id="cd16650">
    <property type="entry name" value="SP-RING_PIAS-like"/>
    <property type="match status" value="1"/>
</dbReference>
<accession>A0A7S1ER15</accession>
<evidence type="ECO:0000256" key="4">
    <source>
        <dbReference type="PROSITE-ProRule" id="PRU00452"/>
    </source>
</evidence>
<evidence type="ECO:0000256" key="3">
    <source>
        <dbReference type="ARBA" id="ARBA00022833"/>
    </source>
</evidence>
<dbReference type="GO" id="GO:0061665">
    <property type="term" value="F:SUMO ligase activity"/>
    <property type="evidence" value="ECO:0007669"/>
    <property type="project" value="TreeGrafter"/>
</dbReference>
<evidence type="ECO:0000313" key="7">
    <source>
        <dbReference type="EMBL" id="CAD8818959.1"/>
    </source>
</evidence>
<protein>
    <recommendedName>
        <fullName evidence="6">SP-RING-type domain-containing protein</fullName>
    </recommendedName>
</protein>
<dbReference type="InterPro" id="IPR004181">
    <property type="entry name" value="Znf_MIZ"/>
</dbReference>
<evidence type="ECO:0000256" key="1">
    <source>
        <dbReference type="ARBA" id="ARBA00022723"/>
    </source>
</evidence>
<dbReference type="GO" id="GO:0016925">
    <property type="term" value="P:protein sumoylation"/>
    <property type="evidence" value="ECO:0007669"/>
    <property type="project" value="TreeGrafter"/>
</dbReference>
<dbReference type="EMBL" id="HBFP01004711">
    <property type="protein sequence ID" value="CAD8818959.1"/>
    <property type="molecule type" value="Transcribed_RNA"/>
</dbReference>
<evidence type="ECO:0000256" key="2">
    <source>
        <dbReference type="ARBA" id="ARBA00022771"/>
    </source>
</evidence>
<dbReference type="PROSITE" id="PS51044">
    <property type="entry name" value="ZF_SP_RING"/>
    <property type="match status" value="1"/>
</dbReference>
<dbReference type="Pfam" id="PF02891">
    <property type="entry name" value="zf-MIZ"/>
    <property type="match status" value="1"/>
</dbReference>
<dbReference type="PANTHER" id="PTHR10782:SF4">
    <property type="entry name" value="TONALLI, ISOFORM E"/>
    <property type="match status" value="1"/>
</dbReference>
<keyword evidence="3" id="KW-0862">Zinc</keyword>
<keyword evidence="1" id="KW-0479">Metal-binding</keyword>
<evidence type="ECO:0000259" key="6">
    <source>
        <dbReference type="PROSITE" id="PS51044"/>
    </source>
</evidence>
<feature type="domain" description="SP-RING-type" evidence="6">
    <location>
        <begin position="526"/>
        <end position="607"/>
    </location>
</feature>
<dbReference type="PANTHER" id="PTHR10782">
    <property type="entry name" value="ZINC FINGER MIZ DOMAIN-CONTAINING PROTEIN"/>
    <property type="match status" value="1"/>
</dbReference>
<dbReference type="GO" id="GO:0000785">
    <property type="term" value="C:chromatin"/>
    <property type="evidence" value="ECO:0007669"/>
    <property type="project" value="TreeGrafter"/>
</dbReference>
<dbReference type="Gene3D" id="3.30.40.10">
    <property type="entry name" value="Zinc/RING finger domain, C3HC4 (zinc finger)"/>
    <property type="match status" value="1"/>
</dbReference>
<organism evidence="7">
    <name type="scientific">Timspurckia oligopyrenoides</name>
    <dbReference type="NCBI Taxonomy" id="708627"/>
    <lineage>
        <taxon>Eukaryota</taxon>
        <taxon>Rhodophyta</taxon>
        <taxon>Bangiophyceae</taxon>
        <taxon>Porphyridiales</taxon>
        <taxon>Porphyridiaceae</taxon>
        <taxon>Timspurckia</taxon>
    </lineage>
</organism>
<dbReference type="AlphaFoldDB" id="A0A7S1ER15"/>
<reference evidence="7" key="1">
    <citation type="submission" date="2021-01" db="EMBL/GenBank/DDBJ databases">
        <authorList>
            <person name="Corre E."/>
            <person name="Pelletier E."/>
            <person name="Niang G."/>
            <person name="Scheremetjew M."/>
            <person name="Finn R."/>
            <person name="Kale V."/>
            <person name="Holt S."/>
            <person name="Cochrane G."/>
            <person name="Meng A."/>
            <person name="Brown T."/>
            <person name="Cohen L."/>
        </authorList>
    </citation>
    <scope>NUCLEOTIDE SEQUENCE</scope>
    <source>
        <strain evidence="7">CCMP3278</strain>
    </source>
</reference>
<keyword evidence="2 4" id="KW-0863">Zinc-finger</keyword>
<evidence type="ECO:0000256" key="5">
    <source>
        <dbReference type="SAM" id="Coils"/>
    </source>
</evidence>
<dbReference type="InterPro" id="IPR013083">
    <property type="entry name" value="Znf_RING/FYVE/PHD"/>
</dbReference>
<gene>
    <name evidence="7" type="ORF">TOLI1172_LOCUS3348</name>
</gene>
<sequence>MTHLRDLKEESSGNSEDCKGFSIVVLHERQTTFMDSQQIEADFLHIDEKNSDEMATVESPQSQSARLSQFDALVKLSEALTCSNHEALKFLQVLEQLDSSVIGIFYSQFGPKQQNKLLRNASTAWKPWLWKSTDAFHGASQEQMIDFLKNLANYTPCSQQCNILSTRDNNPWIPELNLAQLTQLEWFFGVSIRGTKDHKKRRVCQLWNASKTESDSPERVLDCVLKSRARSVSVLPPTYFHGVPFKNALERVSLSSLQNGATSFNERQRPRSTRHQIRTKEATYSSDSATKVHILNDSTRNDRLKSALTNALMPLACTPPRINIDSLLENNELLDVRLLQDVPPKVIDFCELVTTSKCLLRHSFMSPGDDSQVMLGCMQLLPEKSKNVTDFTSDCFQVCFPFASVSINESMKLVNKNALNARNQNKSLKNAHWFDITKFLYPNQTKVNVVELIGSASMSKAPRSCFSNDIFVVFLCKSKTKCTESIKTRLIAECETNVKLIMDNITERNSTSALEAEREFVKHICSKGEVSMDSLKLDLKCPLSYSRITIPVRGKRCKHIQCFDLVSLMKLRLKFNACPVCGKKKSVDVKDLVYSPLIQSILDKHPDAMDVYIFPNGESYENQSCKESVALESYVVEESFDDEFVLNNNRKCIGNTEIIDLTRVDLSSNEIIDLTGADLSRHDIIDLTLGEDKVRVFVVEDFVRDKIEDLREDENEIELEVQSYKGTHSLKRQRMSR</sequence>
<keyword evidence="5" id="KW-0175">Coiled coil</keyword>
<proteinExistence type="predicted"/>